<feature type="transmembrane region" description="Helical" evidence="1">
    <location>
        <begin position="7"/>
        <end position="26"/>
    </location>
</feature>
<accession>A0A3A9K7G4</accession>
<comment type="caution">
    <text evidence="2">The sequence shown here is derived from an EMBL/GenBank/DDBJ whole genome shotgun (WGS) entry which is preliminary data.</text>
</comment>
<evidence type="ECO:0000313" key="2">
    <source>
        <dbReference type="EMBL" id="RKL65593.1"/>
    </source>
</evidence>
<feature type="transmembrane region" description="Helical" evidence="1">
    <location>
        <begin position="305"/>
        <end position="327"/>
    </location>
</feature>
<protein>
    <submittedName>
        <fullName evidence="2">Ethanolamine utilization protein EutH</fullName>
    </submittedName>
</protein>
<name>A0A3A9K7G4_9BACI</name>
<gene>
    <name evidence="2" type="ORF">CR203_19930</name>
</gene>
<feature type="transmembrane region" description="Helical" evidence="1">
    <location>
        <begin position="239"/>
        <end position="257"/>
    </location>
</feature>
<organism evidence="2 3">
    <name type="scientific">Salipaludibacillus neizhouensis</name>
    <dbReference type="NCBI Taxonomy" id="885475"/>
    <lineage>
        <taxon>Bacteria</taxon>
        <taxon>Bacillati</taxon>
        <taxon>Bacillota</taxon>
        <taxon>Bacilli</taxon>
        <taxon>Bacillales</taxon>
        <taxon>Bacillaceae</taxon>
    </lineage>
</organism>
<proteinExistence type="predicted"/>
<dbReference type="RefSeq" id="WP_110936912.1">
    <property type="nucleotide sequence ID" value="NZ_KZ614146.1"/>
</dbReference>
<dbReference type="Proteomes" id="UP000281498">
    <property type="component" value="Unassembled WGS sequence"/>
</dbReference>
<dbReference type="OrthoDB" id="9778282at2"/>
<dbReference type="PANTHER" id="PTHR40089:SF1">
    <property type="entry name" value="ETHANOLAMINE PERMEASE EUTH-RELATED"/>
    <property type="match status" value="1"/>
</dbReference>
<feature type="transmembrane region" description="Helical" evidence="1">
    <location>
        <begin position="66"/>
        <end position="88"/>
    </location>
</feature>
<feature type="transmembrane region" description="Helical" evidence="1">
    <location>
        <begin position="333"/>
        <end position="354"/>
    </location>
</feature>
<sequence length="367" mass="39095">MVIIHTVVIYILLLFLIIGVIDKALGNRRGYGKAFDEGFQAMGPLALVMVGMISIAPVLAESLKPIVTPIFSFLGADPAMFPGMLLAIDMGGYSLAIELAEDERAGLFSGIIMSTMLGPTFVFTVPVALGLISKNDYPILAKGIMIGLIPIPAGAFIAGLVAGYAPTFLILQLLPVLIFIVVIIAGLFWLKNFMIQLFVIAGRVIMVLVSSIIAVVAVQELSDITIIAGLTPFQDSMEIVGLIVLTLAGAFPLVHFLRTKVIPLCSEYIKKIGLTELTVVGLISSLAHSIPMFKKIHEMEEQGKLINIAFSVSGAFVLGGHLGFSAAVEAEMVLPMMIGKISAGVMAVIIAYIITKKSNGKIRTPLL</sequence>
<dbReference type="GO" id="GO:0034228">
    <property type="term" value="F:ethanolamine transmembrane transporter activity"/>
    <property type="evidence" value="ECO:0007669"/>
    <property type="project" value="InterPro"/>
</dbReference>
<dbReference type="NCBIfam" id="NF011667">
    <property type="entry name" value="PRK15086.1-3"/>
    <property type="match status" value="1"/>
</dbReference>
<reference evidence="2 3" key="1">
    <citation type="submission" date="2017-10" db="EMBL/GenBank/DDBJ databases">
        <title>Bacillus sp. nov., a halophilic bacterium isolated from a Keqin Lake.</title>
        <authorList>
            <person name="Wang H."/>
        </authorList>
    </citation>
    <scope>NUCLEOTIDE SEQUENCE [LARGE SCALE GENOMIC DNA]</scope>
    <source>
        <strain evidence="2 3">KCTC 13187</strain>
    </source>
</reference>
<dbReference type="PANTHER" id="PTHR40089">
    <property type="entry name" value="ETHANOLAMINE UTILIZATION PROTEIN EUTH"/>
    <property type="match status" value="1"/>
</dbReference>
<evidence type="ECO:0000313" key="3">
    <source>
        <dbReference type="Proteomes" id="UP000281498"/>
    </source>
</evidence>
<feature type="transmembrane region" description="Helical" evidence="1">
    <location>
        <begin position="38"/>
        <end position="59"/>
    </location>
</feature>
<evidence type="ECO:0000256" key="1">
    <source>
        <dbReference type="SAM" id="Phobius"/>
    </source>
</evidence>
<dbReference type="AlphaFoldDB" id="A0A3A9K7G4"/>
<keyword evidence="1" id="KW-1133">Transmembrane helix</keyword>
<feature type="transmembrane region" description="Helical" evidence="1">
    <location>
        <begin position="144"/>
        <end position="164"/>
    </location>
</feature>
<keyword evidence="3" id="KW-1185">Reference proteome</keyword>
<dbReference type="Pfam" id="PF04346">
    <property type="entry name" value="EutH"/>
    <property type="match status" value="1"/>
</dbReference>
<keyword evidence="1" id="KW-0472">Membrane</keyword>
<dbReference type="InterPro" id="IPR007441">
    <property type="entry name" value="EutH"/>
</dbReference>
<feature type="transmembrane region" description="Helical" evidence="1">
    <location>
        <begin position="197"/>
        <end position="219"/>
    </location>
</feature>
<feature type="transmembrane region" description="Helical" evidence="1">
    <location>
        <begin position="170"/>
        <end position="190"/>
    </location>
</feature>
<dbReference type="EMBL" id="PDOE01000014">
    <property type="protein sequence ID" value="RKL65593.1"/>
    <property type="molecule type" value="Genomic_DNA"/>
</dbReference>
<dbReference type="PIRSF" id="PIRSF019466">
    <property type="entry name" value="EutH"/>
    <property type="match status" value="1"/>
</dbReference>
<feature type="transmembrane region" description="Helical" evidence="1">
    <location>
        <begin position="108"/>
        <end position="132"/>
    </location>
</feature>
<dbReference type="GO" id="GO:0005886">
    <property type="term" value="C:plasma membrane"/>
    <property type="evidence" value="ECO:0007669"/>
    <property type="project" value="TreeGrafter"/>
</dbReference>
<keyword evidence="1" id="KW-0812">Transmembrane</keyword>